<dbReference type="SUPFAM" id="SSF46785">
    <property type="entry name" value="Winged helix' DNA-binding domain"/>
    <property type="match status" value="1"/>
</dbReference>
<dbReference type="Gene3D" id="3.40.50.2020">
    <property type="match status" value="1"/>
</dbReference>
<dbReference type="Pfam" id="PF09182">
    <property type="entry name" value="PuR_N"/>
    <property type="match status" value="1"/>
</dbReference>
<dbReference type="InterPro" id="IPR050118">
    <property type="entry name" value="Pur/Pyrimidine_PRTase"/>
</dbReference>
<dbReference type="OrthoDB" id="4213751at2"/>
<evidence type="ECO:0000256" key="1">
    <source>
        <dbReference type="ARBA" id="ARBA00011738"/>
    </source>
</evidence>
<name>A0A1I6BAY3_9BACI</name>
<evidence type="ECO:0000313" key="8">
    <source>
        <dbReference type="EMBL" id="SFQ78086.1"/>
    </source>
</evidence>
<dbReference type="InterPro" id="IPR036388">
    <property type="entry name" value="WH-like_DNA-bd_sf"/>
</dbReference>
<dbReference type="AlphaFoldDB" id="A0A1I6BAY3"/>
<comment type="subunit">
    <text evidence="1">Homodimer.</text>
</comment>
<keyword evidence="4" id="KW-0804">Transcription</keyword>
<keyword evidence="3" id="KW-0238">DNA-binding</keyword>
<gene>
    <name evidence="8" type="ORF">SAMN05421670_0313</name>
</gene>
<dbReference type="RefSeq" id="WP_093538636.1">
    <property type="nucleotide sequence ID" value="NZ_CP183885.1"/>
</dbReference>
<proteinExistence type="inferred from homology"/>
<feature type="domain" description="Phosphoribosyltransferase" evidence="6">
    <location>
        <begin position="108"/>
        <end position="249"/>
    </location>
</feature>
<evidence type="ECO:0000256" key="4">
    <source>
        <dbReference type="ARBA" id="ARBA00023163"/>
    </source>
</evidence>
<dbReference type="GO" id="GO:0045982">
    <property type="term" value="P:negative regulation of purine nucleobase metabolic process"/>
    <property type="evidence" value="ECO:0007669"/>
    <property type="project" value="InterPro"/>
</dbReference>
<dbReference type="Proteomes" id="UP000198734">
    <property type="component" value="Unassembled WGS sequence"/>
</dbReference>
<evidence type="ECO:0000256" key="2">
    <source>
        <dbReference type="ARBA" id="ARBA00023015"/>
    </source>
</evidence>
<comment type="similarity">
    <text evidence="5">Belongs to the purine/pyrimidine phosphoribosyltransferase family. PurR subfamily.</text>
</comment>
<dbReference type="Pfam" id="PF00156">
    <property type="entry name" value="Pribosyltran"/>
    <property type="match status" value="1"/>
</dbReference>
<dbReference type="PANTHER" id="PTHR43864:SF2">
    <property type="entry name" value="PUR OPERON REPRESSOR"/>
    <property type="match status" value="1"/>
</dbReference>
<dbReference type="InterPro" id="IPR029057">
    <property type="entry name" value="PRTase-like"/>
</dbReference>
<evidence type="ECO:0000313" key="9">
    <source>
        <dbReference type="Proteomes" id="UP000198734"/>
    </source>
</evidence>
<evidence type="ECO:0000256" key="3">
    <source>
        <dbReference type="ARBA" id="ARBA00023125"/>
    </source>
</evidence>
<dbReference type="CDD" id="cd06223">
    <property type="entry name" value="PRTases_typeI"/>
    <property type="match status" value="1"/>
</dbReference>
<evidence type="ECO:0000259" key="7">
    <source>
        <dbReference type="Pfam" id="PF09182"/>
    </source>
</evidence>
<evidence type="ECO:0000256" key="5">
    <source>
        <dbReference type="ARBA" id="ARBA00049656"/>
    </source>
</evidence>
<dbReference type="GO" id="GO:0045892">
    <property type="term" value="P:negative regulation of DNA-templated transcription"/>
    <property type="evidence" value="ECO:0007669"/>
    <property type="project" value="InterPro"/>
</dbReference>
<sequence>MKWKRSERLVDMTQYLMEHPHKLIPLTFFANLYQSAKSSISEDLTIVKETFEARGRGLLVTVPGAAGGVKFIPTVAEEDVLEIAEDLMTQLSKVDRLLPGGYLYMTDLLGNPSLMNKIGKVFASAFANSKIDAIMTVATKGIPIAHAIARHLNVPVVIVRRDSKVTEGPTVSINYVSGSARRIQTMVLSKRSMEKGRRVLITDDFMKVGGTINGMKSLLEEFNCELAGIAVLVEAEHQGEQLVDDYLSLVKLHEVNEKDGTIALTQGNYFEKGGKLNESSINN</sequence>
<reference evidence="9" key="1">
    <citation type="submission" date="2016-10" db="EMBL/GenBank/DDBJ databases">
        <authorList>
            <person name="Varghese N."/>
            <person name="Submissions S."/>
        </authorList>
    </citation>
    <scope>NUCLEOTIDE SEQUENCE [LARGE SCALE GENOMIC DNA]</scope>
    <source>
        <strain evidence="9">DSM 11706</strain>
    </source>
</reference>
<dbReference type="InterPro" id="IPR036390">
    <property type="entry name" value="WH_DNA-bd_sf"/>
</dbReference>
<dbReference type="PANTHER" id="PTHR43864">
    <property type="entry name" value="HYPOXANTHINE/GUANINE PHOSPHORIBOSYLTRANSFERASE"/>
    <property type="match status" value="1"/>
</dbReference>
<keyword evidence="2" id="KW-0805">Transcription regulation</keyword>
<dbReference type="InterPro" id="IPR010078">
    <property type="entry name" value="PurR_Bsub"/>
</dbReference>
<dbReference type="EMBL" id="FOXU01000013">
    <property type="protein sequence ID" value="SFQ78086.1"/>
    <property type="molecule type" value="Genomic_DNA"/>
</dbReference>
<dbReference type="NCBIfam" id="TIGR01743">
    <property type="entry name" value="purR_Bsub"/>
    <property type="match status" value="1"/>
</dbReference>
<dbReference type="Gene3D" id="1.10.10.10">
    <property type="entry name" value="Winged helix-like DNA-binding domain superfamily/Winged helix DNA-binding domain"/>
    <property type="match status" value="1"/>
</dbReference>
<evidence type="ECO:0000259" key="6">
    <source>
        <dbReference type="Pfam" id="PF00156"/>
    </source>
</evidence>
<feature type="domain" description="Bacterial purine repressor N-terminal" evidence="7">
    <location>
        <begin position="4"/>
        <end position="73"/>
    </location>
</feature>
<dbReference type="SUPFAM" id="SSF53271">
    <property type="entry name" value="PRTase-like"/>
    <property type="match status" value="1"/>
</dbReference>
<accession>A0A1I6BAY3</accession>
<dbReference type="InterPro" id="IPR015265">
    <property type="entry name" value="PuR_N"/>
</dbReference>
<dbReference type="InterPro" id="IPR000836">
    <property type="entry name" value="PRTase_dom"/>
</dbReference>
<dbReference type="STRING" id="126156.SAMN05421670_0313"/>
<keyword evidence="9" id="KW-1185">Reference proteome</keyword>
<dbReference type="GO" id="GO:0003677">
    <property type="term" value="F:DNA binding"/>
    <property type="evidence" value="ECO:0007669"/>
    <property type="project" value="UniProtKB-KW"/>
</dbReference>
<organism evidence="8 9">
    <name type="scientific">Psychrobacillus psychrotolerans</name>
    <dbReference type="NCBI Taxonomy" id="126156"/>
    <lineage>
        <taxon>Bacteria</taxon>
        <taxon>Bacillati</taxon>
        <taxon>Bacillota</taxon>
        <taxon>Bacilli</taxon>
        <taxon>Bacillales</taxon>
        <taxon>Bacillaceae</taxon>
        <taxon>Psychrobacillus</taxon>
    </lineage>
</organism>
<protein>
    <submittedName>
        <fullName evidence="8">Purine operon repressor, PurR</fullName>
    </submittedName>
</protein>